<reference evidence="3" key="1">
    <citation type="journal article" date="2019" name="Int. J. Syst. Evol. Microbiol.">
        <title>The Global Catalogue of Microorganisms (GCM) 10K type strain sequencing project: providing services to taxonomists for standard genome sequencing and annotation.</title>
        <authorList>
            <consortium name="The Broad Institute Genomics Platform"/>
            <consortium name="The Broad Institute Genome Sequencing Center for Infectious Disease"/>
            <person name="Wu L."/>
            <person name="Ma J."/>
        </authorList>
    </citation>
    <scope>NUCLEOTIDE SEQUENCE [LARGE SCALE GENOMIC DNA]</scope>
    <source>
        <strain evidence="3">DT72</strain>
    </source>
</reference>
<comment type="caution">
    <text evidence="2">The sequence shown here is derived from an EMBL/GenBank/DDBJ whole genome shotgun (WGS) entry which is preliminary data.</text>
</comment>
<feature type="transmembrane region" description="Helical" evidence="1">
    <location>
        <begin position="26"/>
        <end position="59"/>
    </location>
</feature>
<keyword evidence="1" id="KW-0812">Transmembrane</keyword>
<keyword evidence="3" id="KW-1185">Reference proteome</keyword>
<dbReference type="RefSeq" id="WP_378485361.1">
    <property type="nucleotide sequence ID" value="NZ_JBHUFB010000010.1"/>
</dbReference>
<keyword evidence="1" id="KW-1133">Transmembrane helix</keyword>
<sequence length="70" mass="7290">MRAGPAPSYTSRQVVPTYRPTPGELLVPMLALVAALASPLFVSLPLAALVSATALGWVVRRARAGGRVYG</sequence>
<dbReference type="Proteomes" id="UP001597286">
    <property type="component" value="Unassembled WGS sequence"/>
</dbReference>
<organism evidence="2 3">
    <name type="scientific">Rhodococcus gannanensis</name>
    <dbReference type="NCBI Taxonomy" id="1960308"/>
    <lineage>
        <taxon>Bacteria</taxon>
        <taxon>Bacillati</taxon>
        <taxon>Actinomycetota</taxon>
        <taxon>Actinomycetes</taxon>
        <taxon>Mycobacteriales</taxon>
        <taxon>Nocardiaceae</taxon>
        <taxon>Rhodococcus</taxon>
    </lineage>
</organism>
<name>A0ABW4P3Y7_9NOCA</name>
<dbReference type="EMBL" id="JBHUFB010000010">
    <property type="protein sequence ID" value="MFD1812838.1"/>
    <property type="molecule type" value="Genomic_DNA"/>
</dbReference>
<evidence type="ECO:0000313" key="3">
    <source>
        <dbReference type="Proteomes" id="UP001597286"/>
    </source>
</evidence>
<evidence type="ECO:0000313" key="2">
    <source>
        <dbReference type="EMBL" id="MFD1812838.1"/>
    </source>
</evidence>
<accession>A0ABW4P3Y7</accession>
<protein>
    <submittedName>
        <fullName evidence="2">Uncharacterized protein</fullName>
    </submittedName>
</protein>
<evidence type="ECO:0000256" key="1">
    <source>
        <dbReference type="SAM" id="Phobius"/>
    </source>
</evidence>
<proteinExistence type="predicted"/>
<keyword evidence="1" id="KW-0472">Membrane</keyword>
<gene>
    <name evidence="2" type="ORF">ACFSJG_11480</name>
</gene>